<keyword evidence="1" id="KW-1133">Transmembrane helix</keyword>
<keyword evidence="1" id="KW-0812">Transmembrane</keyword>
<evidence type="ECO:0000256" key="1">
    <source>
        <dbReference type="SAM" id="Phobius"/>
    </source>
</evidence>
<dbReference type="GeneID" id="25314905"/>
<organism evidence="2 3">
    <name type="scientific">Rasamsonia emersonii (strain ATCC 16479 / CBS 393.64 / IMI 116815)</name>
    <dbReference type="NCBI Taxonomy" id="1408163"/>
    <lineage>
        <taxon>Eukaryota</taxon>
        <taxon>Fungi</taxon>
        <taxon>Dikarya</taxon>
        <taxon>Ascomycota</taxon>
        <taxon>Pezizomycotina</taxon>
        <taxon>Eurotiomycetes</taxon>
        <taxon>Eurotiomycetidae</taxon>
        <taxon>Eurotiales</taxon>
        <taxon>Trichocomaceae</taxon>
        <taxon>Rasamsonia</taxon>
    </lineage>
</organism>
<name>A0A0F4YZV9_RASE3</name>
<comment type="caution">
    <text evidence="2">The sequence shown here is derived from an EMBL/GenBank/DDBJ whole genome shotgun (WGS) entry which is preliminary data.</text>
</comment>
<dbReference type="EMBL" id="LASV01000102">
    <property type="protein sequence ID" value="KKA23381.1"/>
    <property type="molecule type" value="Genomic_DNA"/>
</dbReference>
<evidence type="ECO:0000313" key="3">
    <source>
        <dbReference type="Proteomes" id="UP000053958"/>
    </source>
</evidence>
<reference evidence="2 3" key="1">
    <citation type="submission" date="2015-04" db="EMBL/GenBank/DDBJ databases">
        <authorList>
            <person name="Heijne W.H."/>
            <person name="Fedorova N.D."/>
            <person name="Nierman W.C."/>
            <person name="Vollebregt A.W."/>
            <person name="Zhao Z."/>
            <person name="Wu L."/>
            <person name="Kumar M."/>
            <person name="Stam H."/>
            <person name="van den Berg M.A."/>
            <person name="Pel H.J."/>
        </authorList>
    </citation>
    <scope>NUCLEOTIDE SEQUENCE [LARGE SCALE GENOMIC DNA]</scope>
    <source>
        <strain evidence="2 3">CBS 393.64</strain>
    </source>
</reference>
<keyword evidence="1" id="KW-0472">Membrane</keyword>
<protein>
    <submittedName>
        <fullName evidence="2">Uncharacterized protein</fullName>
    </submittedName>
</protein>
<dbReference type="Proteomes" id="UP000053958">
    <property type="component" value="Unassembled WGS sequence"/>
</dbReference>
<keyword evidence="3" id="KW-1185">Reference proteome</keyword>
<dbReference type="AlphaFoldDB" id="A0A0F4YZV9"/>
<proteinExistence type="predicted"/>
<feature type="transmembrane region" description="Helical" evidence="1">
    <location>
        <begin position="142"/>
        <end position="162"/>
    </location>
</feature>
<dbReference type="RefSeq" id="XP_013329993.1">
    <property type="nucleotide sequence ID" value="XM_013474539.1"/>
</dbReference>
<accession>A0A0F4YZV9</accession>
<dbReference type="OrthoDB" id="5008097at2759"/>
<sequence>MASEKSAETLPVWDDASSTGESALLVPVDIKRLLLEAVKEDGLSRTVLDRPTRGPSVLLVCPTTKSERSLTFDRAVEYLTEAFDNGENAFVDCTFEYIPETAERRVYLAVLAPCTAPDILHGNAIRKLVRQLAKFSAVHKKWTYALLALVAALLLTAATLFYSTRPDTRLIQYNVGDSIGPKYTALLTPENVTEWVEKHYDPEKWFIRIDDQALVPIELMDEQEWRYQEYLAKRYPEKAELRDSGMWYNLDFLSDPNNYMLPTDKEFHRGHCIRALRRYWQAKETGRHVCPWDIDYLHMRHCFSMLEELMFPPGPRAVNQSDVPLSLSWRTKSVSILYV</sequence>
<evidence type="ECO:0000313" key="2">
    <source>
        <dbReference type="EMBL" id="KKA23381.1"/>
    </source>
</evidence>
<gene>
    <name evidence="2" type="ORF">T310_2554</name>
</gene>